<evidence type="ECO:0000256" key="12">
    <source>
        <dbReference type="ARBA" id="ARBA00023224"/>
    </source>
</evidence>
<dbReference type="PANTHER" id="PTHR24235">
    <property type="entry name" value="NEUROPEPTIDE Y RECEPTOR"/>
    <property type="match status" value="1"/>
</dbReference>
<keyword evidence="12 14" id="KW-0807">Transducer</keyword>
<keyword evidence="4 14" id="KW-0812">Transmembrane</keyword>
<evidence type="ECO:0000256" key="8">
    <source>
        <dbReference type="ARBA" id="ARBA00023139"/>
    </source>
</evidence>
<feature type="transmembrane region" description="Helical" evidence="15">
    <location>
        <begin position="115"/>
        <end position="136"/>
    </location>
</feature>
<keyword evidence="10 14" id="KW-0675">Receptor</keyword>
<keyword evidence="5 15" id="KW-1133">Transmembrane helix</keyword>
<evidence type="ECO:0000256" key="10">
    <source>
        <dbReference type="ARBA" id="ARBA00023170"/>
    </source>
</evidence>
<dbReference type="Gene3D" id="1.20.1070.10">
    <property type="entry name" value="Rhodopsin 7-helix transmembrane proteins"/>
    <property type="match status" value="1"/>
</dbReference>
<dbReference type="CDD" id="cd15397">
    <property type="entry name" value="7tmA_NPY4R"/>
    <property type="match status" value="1"/>
</dbReference>
<feature type="transmembrane region" description="Helical" evidence="15">
    <location>
        <begin position="208"/>
        <end position="231"/>
    </location>
</feature>
<evidence type="ECO:0000256" key="3">
    <source>
        <dbReference type="ARBA" id="ARBA00022475"/>
    </source>
</evidence>
<keyword evidence="11" id="KW-0325">Glycoprotein</keyword>
<feature type="transmembrane region" description="Helical" evidence="15">
    <location>
        <begin position="44"/>
        <end position="66"/>
    </location>
</feature>
<gene>
    <name evidence="18" type="primary">npy4r</name>
</gene>
<dbReference type="GO" id="GO:0005886">
    <property type="term" value="C:plasma membrane"/>
    <property type="evidence" value="ECO:0007669"/>
    <property type="project" value="UniProtKB-SubCell"/>
</dbReference>
<comment type="subcellular location">
    <subcellularLocation>
        <location evidence="1">Cell membrane</location>
        <topology evidence="1">Multi-pass membrane protein</topology>
    </subcellularLocation>
</comment>
<evidence type="ECO:0000256" key="15">
    <source>
        <dbReference type="SAM" id="Phobius"/>
    </source>
</evidence>
<dbReference type="GO" id="GO:0004983">
    <property type="term" value="F:neuropeptide Y receptor activity"/>
    <property type="evidence" value="ECO:0007669"/>
    <property type="project" value="InterPro"/>
</dbReference>
<evidence type="ECO:0000256" key="13">
    <source>
        <dbReference type="ARBA" id="ARBA00023288"/>
    </source>
</evidence>
<dbReference type="PROSITE" id="PS00237">
    <property type="entry name" value="G_PROTEIN_RECEP_F1_1"/>
    <property type="match status" value="1"/>
</dbReference>
<feature type="transmembrane region" description="Helical" evidence="15">
    <location>
        <begin position="78"/>
        <end position="103"/>
    </location>
</feature>
<comment type="similarity">
    <text evidence="2 14">Belongs to the G-protein coupled receptor 1 family.</text>
</comment>
<dbReference type="InterPro" id="IPR000611">
    <property type="entry name" value="NPY_rcpt"/>
</dbReference>
<dbReference type="Proteomes" id="UP000504632">
    <property type="component" value="Chromosome 10"/>
</dbReference>
<keyword evidence="13" id="KW-0449">Lipoprotein</keyword>
<dbReference type="InterPro" id="IPR000276">
    <property type="entry name" value="GPCR_Rhodpsn"/>
</dbReference>
<keyword evidence="17" id="KW-1185">Reference proteome</keyword>
<dbReference type="FunFam" id="1.20.1070.10:FF:000062">
    <property type="entry name" value="Neuropeptide Y receptor type 1"/>
    <property type="match status" value="1"/>
</dbReference>
<feature type="transmembrane region" description="Helical" evidence="15">
    <location>
        <begin position="263"/>
        <end position="283"/>
    </location>
</feature>
<dbReference type="GO" id="GO:0042923">
    <property type="term" value="F:neuropeptide binding"/>
    <property type="evidence" value="ECO:0007669"/>
    <property type="project" value="TreeGrafter"/>
</dbReference>
<evidence type="ECO:0000256" key="14">
    <source>
        <dbReference type="RuleBase" id="RU000688"/>
    </source>
</evidence>
<feature type="transmembrane region" description="Helical" evidence="15">
    <location>
        <begin position="156"/>
        <end position="179"/>
    </location>
</feature>
<dbReference type="PROSITE" id="PS50262">
    <property type="entry name" value="G_PROTEIN_RECEP_F1_2"/>
    <property type="match status" value="1"/>
</dbReference>
<dbReference type="PRINTS" id="PR00237">
    <property type="entry name" value="GPCRRHODOPSN"/>
</dbReference>
<dbReference type="PANTHER" id="PTHR24235:SF25">
    <property type="entry name" value="NEUROPEPTIDE Y RECEPTOR TYPE 4-RELATED"/>
    <property type="match status" value="1"/>
</dbReference>
<feature type="domain" description="G-protein coupled receptors family 1 profile" evidence="16">
    <location>
        <begin position="57"/>
        <end position="322"/>
    </location>
</feature>
<keyword evidence="8" id="KW-0564">Palmitate</keyword>
<protein>
    <submittedName>
        <fullName evidence="18">Neuropeptide Y receptor type 4</fullName>
    </submittedName>
</protein>
<evidence type="ECO:0000256" key="7">
    <source>
        <dbReference type="ARBA" id="ARBA00023136"/>
    </source>
</evidence>
<evidence type="ECO:0000259" key="16">
    <source>
        <dbReference type="PROSITE" id="PS50262"/>
    </source>
</evidence>
<reference evidence="18" key="1">
    <citation type="submission" date="2025-08" db="UniProtKB">
        <authorList>
            <consortium name="RefSeq"/>
        </authorList>
    </citation>
    <scope>IDENTIFICATION</scope>
</reference>
<feature type="transmembrane region" description="Helical" evidence="15">
    <location>
        <begin position="303"/>
        <end position="325"/>
    </location>
</feature>
<keyword evidence="7 15" id="KW-0472">Membrane</keyword>
<evidence type="ECO:0000256" key="4">
    <source>
        <dbReference type="ARBA" id="ARBA00022692"/>
    </source>
</evidence>
<dbReference type="InterPro" id="IPR017452">
    <property type="entry name" value="GPCR_Rhodpsn_7TM"/>
</dbReference>
<keyword evidence="6 14" id="KW-0297">G-protein coupled receptor</keyword>
<accession>A0A6J2WIV8</accession>
<evidence type="ECO:0000256" key="2">
    <source>
        <dbReference type="ARBA" id="ARBA00010663"/>
    </source>
</evidence>
<evidence type="ECO:0000256" key="6">
    <source>
        <dbReference type="ARBA" id="ARBA00023040"/>
    </source>
</evidence>
<dbReference type="SUPFAM" id="SSF81321">
    <property type="entry name" value="Family A G protein-coupled receptor-like"/>
    <property type="match status" value="1"/>
</dbReference>
<keyword evidence="3" id="KW-1003">Cell membrane</keyword>
<keyword evidence="9" id="KW-1015">Disulfide bond</keyword>
<evidence type="ECO:0000313" key="17">
    <source>
        <dbReference type="Proteomes" id="UP000504632"/>
    </source>
</evidence>
<dbReference type="GO" id="GO:0043005">
    <property type="term" value="C:neuron projection"/>
    <property type="evidence" value="ECO:0007669"/>
    <property type="project" value="TreeGrafter"/>
</dbReference>
<organism evidence="17 18">
    <name type="scientific">Chanos chanos</name>
    <name type="common">Milkfish</name>
    <name type="synonym">Mugil chanos</name>
    <dbReference type="NCBI Taxonomy" id="29144"/>
    <lineage>
        <taxon>Eukaryota</taxon>
        <taxon>Metazoa</taxon>
        <taxon>Chordata</taxon>
        <taxon>Craniata</taxon>
        <taxon>Vertebrata</taxon>
        <taxon>Euteleostomi</taxon>
        <taxon>Actinopterygii</taxon>
        <taxon>Neopterygii</taxon>
        <taxon>Teleostei</taxon>
        <taxon>Ostariophysi</taxon>
        <taxon>Gonorynchiformes</taxon>
        <taxon>Chanidae</taxon>
        <taxon>Chanos</taxon>
    </lineage>
</organism>
<evidence type="ECO:0000313" key="18">
    <source>
        <dbReference type="RefSeq" id="XP_030643261.1"/>
    </source>
</evidence>
<evidence type="ECO:0000256" key="11">
    <source>
        <dbReference type="ARBA" id="ARBA00023180"/>
    </source>
</evidence>
<dbReference type="SMART" id="SM01381">
    <property type="entry name" value="7TM_GPCR_Srsx"/>
    <property type="match status" value="1"/>
</dbReference>
<name>A0A6J2WIV8_CHACN</name>
<dbReference type="InParanoid" id="A0A6J2WIV8"/>
<dbReference type="AlphaFoldDB" id="A0A6J2WIV8"/>
<dbReference type="Pfam" id="PF00001">
    <property type="entry name" value="7tm_1"/>
    <property type="match status" value="1"/>
</dbReference>
<dbReference type="PRINTS" id="PR01012">
    <property type="entry name" value="NRPEPTIDEYR"/>
</dbReference>
<dbReference type="RefSeq" id="XP_030643261.1">
    <property type="nucleotide sequence ID" value="XM_030787401.1"/>
</dbReference>
<proteinExistence type="inferred from homology"/>
<dbReference type="CTD" id="5540"/>
<dbReference type="GeneID" id="115823351"/>
<sequence length="375" mass="42763">MPPNPFEMPWWGLLNLSLPLLRNQSQFQLDASCWMSHGTTVALVLSYCLVMVLGLFGNVCLICIIARQRDRANVTSILIANLSVSDILVCVFCLPFTVVYTLMDHWIFGGVLCRLMPFVQCTSVTVSILSLVLIAIERHQLIINPSGWKPSVPQAYLAVLVIWVLACFTSLPFLAFHLLTSEPYSLLPNPQAQLEACLEHWPSQEQKLAYTTCLLVFQYCAPLLFVLLCYLRIFLRLRHRRHMLDRQCSRTEENRRMSHSKRINSMLAALVTAFAVCWLPLNAFNVVADWHQEALPICHHDLLFSLCHLLAMCSTCINPIIYGFLNSNFRKEVAAALLHCRCQPLEDSYEHFPLSTMNTDVSRTSLRLSYRNNSV</sequence>
<dbReference type="OrthoDB" id="9046662at2759"/>
<evidence type="ECO:0000256" key="5">
    <source>
        <dbReference type="ARBA" id="ARBA00022989"/>
    </source>
</evidence>
<dbReference type="FunCoup" id="A0A6J2WIV8">
    <property type="interactions" value="7"/>
</dbReference>
<evidence type="ECO:0000256" key="1">
    <source>
        <dbReference type="ARBA" id="ARBA00004651"/>
    </source>
</evidence>
<evidence type="ECO:0000256" key="9">
    <source>
        <dbReference type="ARBA" id="ARBA00023157"/>
    </source>
</evidence>